<name>A0A418NNI0_9SPHN</name>
<dbReference type="PANTHER" id="PTHR33678">
    <property type="entry name" value="BLL1576 PROTEIN"/>
    <property type="match status" value="1"/>
</dbReference>
<reference evidence="3 4" key="1">
    <citation type="submission" date="2018-08" db="EMBL/GenBank/DDBJ databases">
        <title>Erythrobacter zhengii sp.nov., a bacterium isolated from deep-sea sediment.</title>
        <authorList>
            <person name="Fang C."/>
            <person name="Wu Y.-H."/>
            <person name="Sun C."/>
            <person name="Wang H."/>
            <person name="Cheng H."/>
            <person name="Meng F.-X."/>
            <person name="Wang C.-S."/>
            <person name="Xu X.-W."/>
        </authorList>
    </citation>
    <scope>NUCLEOTIDE SEQUENCE [LARGE SCALE GENOMIC DNA]</scope>
    <source>
        <strain evidence="3 4">V18</strain>
    </source>
</reference>
<gene>
    <name evidence="3" type="ORF">D2V07_15915</name>
</gene>
<evidence type="ECO:0000313" key="3">
    <source>
        <dbReference type="EMBL" id="RIV83596.1"/>
    </source>
</evidence>
<dbReference type="PANTHER" id="PTHR33678:SF1">
    <property type="entry name" value="BLL1576 PROTEIN"/>
    <property type="match status" value="1"/>
</dbReference>
<feature type="domain" description="Transposase IS66 central" evidence="1">
    <location>
        <begin position="3"/>
        <end position="247"/>
    </location>
</feature>
<dbReference type="Proteomes" id="UP000286576">
    <property type="component" value="Unassembled WGS sequence"/>
</dbReference>
<protein>
    <submittedName>
        <fullName evidence="3">IS66 family transposase</fullName>
    </submittedName>
</protein>
<proteinExistence type="predicted"/>
<dbReference type="InterPro" id="IPR039552">
    <property type="entry name" value="IS66_C"/>
</dbReference>
<dbReference type="Pfam" id="PF03050">
    <property type="entry name" value="DDE_Tnp_IS66"/>
    <property type="match status" value="1"/>
</dbReference>
<dbReference type="AlphaFoldDB" id="A0A418NNI0"/>
<evidence type="ECO:0000259" key="1">
    <source>
        <dbReference type="Pfam" id="PF03050"/>
    </source>
</evidence>
<sequence length="304" mass="33850">MCLAAERLHIDDTTVPVLAKTRTITGRLWTYVRDDRPFAGPAPLAAFFRYSRDRSSIHPCTHLDGYSGTFQADDYGGYNGLMKAERTPEPLTRALCWSHGRRPFFQLCDIAGLARKAKPALSVSNGGRPIVISPLAREGLAKIDAIFKAEAAINGRSAEERLAVRQDKIRPLVEELEAWMHATRAELSRHDPVAKAIAYMLKGWPDFTRFLDDGRICLTNNAAERALRGIALGRKAWLFAGSDRGGERAAAMYSLLVTAKLNDVDPHAWLADVLARIASIPQNKLHELLPWNWREQQQALLEAA</sequence>
<dbReference type="InterPro" id="IPR004291">
    <property type="entry name" value="Transposase_IS66_central"/>
</dbReference>
<dbReference type="EMBL" id="QXFL01000009">
    <property type="protein sequence ID" value="RIV83596.1"/>
    <property type="molecule type" value="Genomic_DNA"/>
</dbReference>
<evidence type="ECO:0000313" key="4">
    <source>
        <dbReference type="Proteomes" id="UP000286576"/>
    </source>
</evidence>
<comment type="caution">
    <text evidence="3">The sequence shown here is derived from an EMBL/GenBank/DDBJ whole genome shotgun (WGS) entry which is preliminary data.</text>
</comment>
<keyword evidence="4" id="KW-1185">Reference proteome</keyword>
<dbReference type="InterPro" id="IPR052344">
    <property type="entry name" value="Transposase-related"/>
</dbReference>
<dbReference type="NCBIfam" id="NF033517">
    <property type="entry name" value="transpos_IS66"/>
    <property type="match status" value="1"/>
</dbReference>
<dbReference type="Pfam" id="PF13817">
    <property type="entry name" value="DDE_Tnp_IS66_C"/>
    <property type="match status" value="1"/>
</dbReference>
<evidence type="ECO:0000259" key="2">
    <source>
        <dbReference type="Pfam" id="PF13817"/>
    </source>
</evidence>
<organism evidence="3 4">
    <name type="scientific">Aurantiacibacter zhengii</name>
    <dbReference type="NCBI Taxonomy" id="2307003"/>
    <lineage>
        <taxon>Bacteria</taxon>
        <taxon>Pseudomonadati</taxon>
        <taxon>Pseudomonadota</taxon>
        <taxon>Alphaproteobacteria</taxon>
        <taxon>Sphingomonadales</taxon>
        <taxon>Erythrobacteraceae</taxon>
        <taxon>Aurantiacibacter</taxon>
    </lineage>
</organism>
<feature type="domain" description="Transposase IS66 C-terminal" evidence="2">
    <location>
        <begin position="254"/>
        <end position="291"/>
    </location>
</feature>
<accession>A0A418NNI0</accession>